<keyword evidence="1" id="KW-0175">Coiled coil</keyword>
<reference evidence="2" key="1">
    <citation type="submission" date="2020-10" db="EMBL/GenBank/DDBJ databases">
        <authorList>
            <person name="Gilroy R."/>
        </authorList>
    </citation>
    <scope>NUCLEOTIDE SEQUENCE</scope>
    <source>
        <strain evidence="2">CHK152-2994</strain>
    </source>
</reference>
<evidence type="ECO:0000256" key="1">
    <source>
        <dbReference type="SAM" id="Coils"/>
    </source>
</evidence>
<accession>A0A9D1K4D9</accession>
<sequence length="249" mass="29293">MKKNIFDLYMNKLLELPLWIKQVIYVKLKEDIKEHNCEKILETKEDDLFALYKPVLTFNGRTELMQKNCGLDANMYSFLNLCNADYSILEIALSMYLTMEEAAKYFMFCVEQKYLERPESDQAYAMAGFISGKFKTGEYFMHNKKLSFNQVQNALDEQCRINSEGKQLKYAQVLDSMNLVDKNDTKMIFTLQEESKKRFILDYTSAPTASRAYMNLEEKSSEEVEKLKDENKKLKEKLVQLLKIVRKDV</sequence>
<dbReference type="Proteomes" id="UP000824139">
    <property type="component" value="Unassembled WGS sequence"/>
</dbReference>
<comment type="caution">
    <text evidence="2">The sequence shown here is derived from an EMBL/GenBank/DDBJ whole genome shotgun (WGS) entry which is preliminary data.</text>
</comment>
<proteinExistence type="predicted"/>
<dbReference type="EMBL" id="DVJO01000215">
    <property type="protein sequence ID" value="HIS83875.1"/>
    <property type="molecule type" value="Genomic_DNA"/>
</dbReference>
<dbReference type="AlphaFoldDB" id="A0A9D1K4D9"/>
<evidence type="ECO:0000313" key="2">
    <source>
        <dbReference type="EMBL" id="HIS83875.1"/>
    </source>
</evidence>
<protein>
    <submittedName>
        <fullName evidence="2">Uncharacterized protein</fullName>
    </submittedName>
</protein>
<name>A0A9D1K4D9_9BACT</name>
<reference evidence="2" key="2">
    <citation type="journal article" date="2021" name="PeerJ">
        <title>Extensive microbial diversity within the chicken gut microbiome revealed by metagenomics and culture.</title>
        <authorList>
            <person name="Gilroy R."/>
            <person name="Ravi A."/>
            <person name="Getino M."/>
            <person name="Pursley I."/>
            <person name="Horton D.L."/>
            <person name="Alikhan N.F."/>
            <person name="Baker D."/>
            <person name="Gharbi K."/>
            <person name="Hall N."/>
            <person name="Watson M."/>
            <person name="Adriaenssens E.M."/>
            <person name="Foster-Nyarko E."/>
            <person name="Jarju S."/>
            <person name="Secka A."/>
            <person name="Antonio M."/>
            <person name="Oren A."/>
            <person name="Chaudhuri R.R."/>
            <person name="La Ragione R."/>
            <person name="Hildebrand F."/>
            <person name="Pallen M.J."/>
        </authorList>
    </citation>
    <scope>NUCLEOTIDE SEQUENCE</scope>
    <source>
        <strain evidence="2">CHK152-2994</strain>
    </source>
</reference>
<gene>
    <name evidence="2" type="ORF">IAD41_09760</name>
</gene>
<evidence type="ECO:0000313" key="3">
    <source>
        <dbReference type="Proteomes" id="UP000824139"/>
    </source>
</evidence>
<organism evidence="2 3">
    <name type="scientific">Candidatus Scatenecus faecavium</name>
    <dbReference type="NCBI Taxonomy" id="2840915"/>
    <lineage>
        <taxon>Bacteria</taxon>
        <taxon>Candidatus Scatenecus</taxon>
    </lineage>
</organism>
<feature type="coiled-coil region" evidence="1">
    <location>
        <begin position="213"/>
        <end position="244"/>
    </location>
</feature>